<dbReference type="PANTHER" id="PTHR23426:SF76">
    <property type="entry name" value="ADRENODOXIN-LIKE PROTEIN 2, MITOCHONDRIAL"/>
    <property type="match status" value="1"/>
</dbReference>
<dbReference type="EnsemblMetazoa" id="G17492.7">
    <property type="protein sequence ID" value="G17492.7:cds"/>
    <property type="gene ID" value="G17492"/>
</dbReference>
<accession>A0A8W8J810</accession>
<evidence type="ECO:0000259" key="13">
    <source>
        <dbReference type="PROSITE" id="PS51085"/>
    </source>
</evidence>
<organism evidence="14 15">
    <name type="scientific">Magallana gigas</name>
    <name type="common">Pacific oyster</name>
    <name type="synonym">Crassostrea gigas</name>
    <dbReference type="NCBI Taxonomy" id="29159"/>
    <lineage>
        <taxon>Eukaryota</taxon>
        <taxon>Metazoa</taxon>
        <taxon>Spiralia</taxon>
        <taxon>Lophotrochozoa</taxon>
        <taxon>Mollusca</taxon>
        <taxon>Bivalvia</taxon>
        <taxon>Autobranchia</taxon>
        <taxon>Pteriomorphia</taxon>
        <taxon>Ostreida</taxon>
        <taxon>Ostreoidea</taxon>
        <taxon>Ostreidae</taxon>
        <taxon>Magallana</taxon>
    </lineage>
</organism>
<dbReference type="GO" id="GO:0009055">
    <property type="term" value="F:electron transfer activity"/>
    <property type="evidence" value="ECO:0007669"/>
    <property type="project" value="TreeGrafter"/>
</dbReference>
<evidence type="ECO:0000259" key="12">
    <source>
        <dbReference type="PROSITE" id="PS50104"/>
    </source>
</evidence>
<comment type="cofactor">
    <cofactor evidence="10">
        <name>[2Fe-2S] cluster</name>
        <dbReference type="ChEBI" id="CHEBI:190135"/>
    </cofactor>
</comment>
<keyword evidence="8" id="KW-0411">Iron-sulfur</keyword>
<evidence type="ECO:0000256" key="4">
    <source>
        <dbReference type="ARBA" id="ARBA00022714"/>
    </source>
</evidence>
<feature type="transmembrane region" description="Helical" evidence="11">
    <location>
        <begin position="318"/>
        <end position="340"/>
    </location>
</feature>
<feature type="domain" description="2Fe-2S ferredoxin-type" evidence="13">
    <location>
        <begin position="524"/>
        <end position="629"/>
    </location>
</feature>
<dbReference type="Pfam" id="PF00111">
    <property type="entry name" value="Fer2"/>
    <property type="match status" value="1"/>
</dbReference>
<reference evidence="14" key="1">
    <citation type="submission" date="2022-08" db="UniProtKB">
        <authorList>
            <consortium name="EnsemblMetazoa"/>
        </authorList>
    </citation>
    <scope>IDENTIFICATION</scope>
    <source>
        <strain evidence="14">05x7-T-G4-1.051#20</strain>
    </source>
</reference>
<evidence type="ECO:0000256" key="8">
    <source>
        <dbReference type="ARBA" id="ARBA00023014"/>
    </source>
</evidence>
<dbReference type="GO" id="GO:0007165">
    <property type="term" value="P:signal transduction"/>
    <property type="evidence" value="ECO:0007669"/>
    <property type="project" value="InterPro"/>
</dbReference>
<protein>
    <submittedName>
        <fullName evidence="14">Uncharacterized protein</fullName>
    </submittedName>
</protein>
<dbReference type="SUPFAM" id="SSF54292">
    <property type="entry name" value="2Fe-2S ferredoxin-like"/>
    <property type="match status" value="1"/>
</dbReference>
<keyword evidence="4" id="KW-0001">2Fe-2S</keyword>
<dbReference type="PROSITE" id="PS51085">
    <property type="entry name" value="2FE2S_FER_2"/>
    <property type="match status" value="1"/>
</dbReference>
<evidence type="ECO:0000256" key="10">
    <source>
        <dbReference type="ARBA" id="ARBA00034078"/>
    </source>
</evidence>
<evidence type="ECO:0000256" key="1">
    <source>
        <dbReference type="ARBA" id="ARBA00004173"/>
    </source>
</evidence>
<keyword evidence="6" id="KW-0249">Electron transport</keyword>
<sequence length="636" mass="72265">MAETEEYPLSEFGCQLSIHESTLEIENEEMCGLLADFKEETCDEELKSPILYELPPGKKYHLFIAHSAIDGQQALKICKELESRFLLKCMFFDRDFMPAKRIDENIQQEMEKSVKVLLLLSPDFLNSHWCDMEARLAVQMSFDRSSDLRIIPVLLRDLDPDNDLPPFLKPYVCIDARKEYDCTAKIHEAFYYTGVVDAVHQAELESKFAEDNRSQNGVRLLEIEGKLEKSACFNASHYVFLDLSDQDRACLNSNKTQEQLEKILDFVNSSCVMRNYRIFKNGLFQFSFTLLVGLTITFLYTTIGLLDSFVDRDTDGVWTVHIAPGALFGIVSYFLVLFIIRKVRKKLIKVLSKTIWEKNMKYFADSLCLVLIDVTNLKIPKLVTIRYDITACQEYTCLLLKKQRKLSSDSDAVNQEAKDLILKKLQEWNERGSLRFNATTAPLIMKRRALYRPEHSRLFTTSPKSLEKETASISFLDRDGDKITASVKVGASFLDAAIDNDVELEGVNFVTCLLLHQPVFFCSVMVHFIMPDGSKQTAKTKVGENLLDIIVDNDIDIDGFGACEGTLACSTCHLIFSKEDYEKIKDKPTDEELDMLDLAYGLTDTSRLGCQVIVTKEMDGLVVKVPSGVADARNPS</sequence>
<keyword evidence="11" id="KW-0472">Membrane</keyword>
<keyword evidence="11" id="KW-1133">Transmembrane helix</keyword>
<comment type="similarity">
    <text evidence="2">Belongs to the adrenodoxin/putidaredoxin family.</text>
</comment>
<proteinExistence type="inferred from homology"/>
<evidence type="ECO:0000256" key="6">
    <source>
        <dbReference type="ARBA" id="ARBA00022982"/>
    </source>
</evidence>
<dbReference type="PRINTS" id="PR00355">
    <property type="entry name" value="ADRENODOXIN"/>
</dbReference>
<keyword evidence="11" id="KW-0812">Transmembrane</keyword>
<evidence type="ECO:0000256" key="11">
    <source>
        <dbReference type="SAM" id="Phobius"/>
    </source>
</evidence>
<evidence type="ECO:0000256" key="5">
    <source>
        <dbReference type="ARBA" id="ARBA00022723"/>
    </source>
</evidence>
<evidence type="ECO:0000256" key="9">
    <source>
        <dbReference type="ARBA" id="ARBA00023128"/>
    </source>
</evidence>
<dbReference type="PANTHER" id="PTHR23426">
    <property type="entry name" value="FERREDOXIN/ADRENODOXIN"/>
    <property type="match status" value="1"/>
</dbReference>
<dbReference type="AlphaFoldDB" id="A0A8W8J810"/>
<feature type="transmembrane region" description="Helical" evidence="11">
    <location>
        <begin position="283"/>
        <end position="306"/>
    </location>
</feature>
<dbReference type="SUPFAM" id="SSF52200">
    <property type="entry name" value="Toll/Interleukin receptor TIR domain"/>
    <property type="match status" value="1"/>
</dbReference>
<keyword evidence="9" id="KW-0496">Mitochondrion</keyword>
<dbReference type="PROSITE" id="PS50104">
    <property type="entry name" value="TIR"/>
    <property type="match status" value="1"/>
</dbReference>
<feature type="domain" description="TIR" evidence="12">
    <location>
        <begin position="58"/>
        <end position="194"/>
    </location>
</feature>
<dbReference type="InterPro" id="IPR012675">
    <property type="entry name" value="Beta-grasp_dom_sf"/>
</dbReference>
<keyword evidence="3" id="KW-0813">Transport</keyword>
<dbReference type="GO" id="GO:0046872">
    <property type="term" value="F:metal ion binding"/>
    <property type="evidence" value="ECO:0007669"/>
    <property type="project" value="UniProtKB-KW"/>
</dbReference>
<keyword evidence="15" id="KW-1185">Reference proteome</keyword>
<dbReference type="InterPro" id="IPR035897">
    <property type="entry name" value="Toll_tir_struct_dom_sf"/>
</dbReference>
<evidence type="ECO:0000256" key="3">
    <source>
        <dbReference type="ARBA" id="ARBA00022448"/>
    </source>
</evidence>
<dbReference type="InterPro" id="IPR000157">
    <property type="entry name" value="TIR_dom"/>
</dbReference>
<dbReference type="GO" id="GO:0051537">
    <property type="term" value="F:2 iron, 2 sulfur cluster binding"/>
    <property type="evidence" value="ECO:0007669"/>
    <property type="project" value="UniProtKB-KW"/>
</dbReference>
<evidence type="ECO:0000313" key="15">
    <source>
        <dbReference type="Proteomes" id="UP000005408"/>
    </source>
</evidence>
<dbReference type="Gene3D" id="3.40.50.10140">
    <property type="entry name" value="Toll/interleukin-1 receptor homology (TIR) domain"/>
    <property type="match status" value="1"/>
</dbReference>
<name>A0A8W8J810_MAGGI</name>
<keyword evidence="5" id="KW-0479">Metal-binding</keyword>
<dbReference type="Pfam" id="PF13676">
    <property type="entry name" value="TIR_2"/>
    <property type="match status" value="1"/>
</dbReference>
<evidence type="ECO:0000313" key="14">
    <source>
        <dbReference type="EnsemblMetazoa" id="G17492.7:cds"/>
    </source>
</evidence>
<dbReference type="GO" id="GO:0140647">
    <property type="term" value="P:P450-containing electron transport chain"/>
    <property type="evidence" value="ECO:0007669"/>
    <property type="project" value="InterPro"/>
</dbReference>
<evidence type="ECO:0000256" key="7">
    <source>
        <dbReference type="ARBA" id="ARBA00023004"/>
    </source>
</evidence>
<evidence type="ECO:0000256" key="2">
    <source>
        <dbReference type="ARBA" id="ARBA00010914"/>
    </source>
</evidence>
<dbReference type="InterPro" id="IPR036010">
    <property type="entry name" value="2Fe-2S_ferredoxin-like_sf"/>
</dbReference>
<dbReference type="InterPro" id="IPR018298">
    <property type="entry name" value="Adrenodoxin_Fe-S_BS"/>
</dbReference>
<comment type="subcellular location">
    <subcellularLocation>
        <location evidence="1">Mitochondrion</location>
    </subcellularLocation>
</comment>
<keyword evidence="7" id="KW-0408">Iron</keyword>
<dbReference type="Gene3D" id="3.10.20.30">
    <property type="match status" value="1"/>
</dbReference>
<dbReference type="Proteomes" id="UP000005408">
    <property type="component" value="Unassembled WGS sequence"/>
</dbReference>
<dbReference type="SMART" id="SM00255">
    <property type="entry name" value="TIR"/>
    <property type="match status" value="1"/>
</dbReference>
<dbReference type="InterPro" id="IPR001055">
    <property type="entry name" value="Adrenodoxin-like"/>
</dbReference>
<dbReference type="PROSITE" id="PS00814">
    <property type="entry name" value="ADX"/>
    <property type="match status" value="1"/>
</dbReference>
<dbReference type="FunFam" id="3.10.20.30:FF:000013">
    <property type="entry name" value="Adrenodoxin, mitochondrial"/>
    <property type="match status" value="1"/>
</dbReference>
<dbReference type="InterPro" id="IPR001041">
    <property type="entry name" value="2Fe-2S_ferredoxin-type"/>
</dbReference>
<dbReference type="GO" id="GO:0005739">
    <property type="term" value="C:mitochondrion"/>
    <property type="evidence" value="ECO:0007669"/>
    <property type="project" value="UniProtKB-SubCell"/>
</dbReference>